<dbReference type="EMBL" id="JARKHS020016070">
    <property type="protein sequence ID" value="KAK8773921.1"/>
    <property type="molecule type" value="Genomic_DNA"/>
</dbReference>
<dbReference type="Proteomes" id="UP001321473">
    <property type="component" value="Unassembled WGS sequence"/>
</dbReference>
<sequence length="120" mass="13153">MVALLSSNECGVTVELARKARQANLPFFAVLNHGCTRDQVLREAYGNGSSRVGKDSAAVDEEPPGVLLVPYFEDSDVHIVLSKMVAMRVSEALVVYDHVFGMRMPFGGLWLPFGRRVASQ</sequence>
<evidence type="ECO:0000313" key="2">
    <source>
        <dbReference type="Proteomes" id="UP001321473"/>
    </source>
</evidence>
<organism evidence="1 2">
    <name type="scientific">Amblyomma americanum</name>
    <name type="common">Lone star tick</name>
    <dbReference type="NCBI Taxonomy" id="6943"/>
    <lineage>
        <taxon>Eukaryota</taxon>
        <taxon>Metazoa</taxon>
        <taxon>Ecdysozoa</taxon>
        <taxon>Arthropoda</taxon>
        <taxon>Chelicerata</taxon>
        <taxon>Arachnida</taxon>
        <taxon>Acari</taxon>
        <taxon>Parasitiformes</taxon>
        <taxon>Ixodida</taxon>
        <taxon>Ixodoidea</taxon>
        <taxon>Ixodidae</taxon>
        <taxon>Amblyomminae</taxon>
        <taxon>Amblyomma</taxon>
    </lineage>
</organism>
<evidence type="ECO:0000313" key="1">
    <source>
        <dbReference type="EMBL" id="KAK8773921.1"/>
    </source>
</evidence>
<reference evidence="1 2" key="1">
    <citation type="journal article" date="2023" name="Arcadia Sci">
        <title>De novo assembly of a long-read Amblyomma americanum tick genome.</title>
        <authorList>
            <person name="Chou S."/>
            <person name="Poskanzer K.E."/>
            <person name="Rollins M."/>
            <person name="Thuy-Boun P.S."/>
        </authorList>
    </citation>
    <scope>NUCLEOTIDE SEQUENCE [LARGE SCALE GENOMIC DNA]</scope>
    <source>
        <strain evidence="1">F_SG_1</strain>
        <tissue evidence="1">Salivary glands</tissue>
    </source>
</reference>
<protein>
    <submittedName>
        <fullName evidence="1">Uncharacterized protein</fullName>
    </submittedName>
</protein>
<keyword evidence="2" id="KW-1185">Reference proteome</keyword>
<gene>
    <name evidence="1" type="ORF">V5799_011544</name>
</gene>
<name>A0AAQ4EGZ7_AMBAM</name>
<dbReference type="AlphaFoldDB" id="A0AAQ4EGZ7"/>
<accession>A0AAQ4EGZ7</accession>
<proteinExistence type="predicted"/>
<comment type="caution">
    <text evidence="1">The sequence shown here is derived from an EMBL/GenBank/DDBJ whole genome shotgun (WGS) entry which is preliminary data.</text>
</comment>